<gene>
    <name evidence="1" type="ORF">KC669_05145</name>
</gene>
<dbReference type="Proteomes" id="UP000714915">
    <property type="component" value="Unassembled WGS sequence"/>
</dbReference>
<evidence type="ECO:0000313" key="1">
    <source>
        <dbReference type="EMBL" id="MCA9387390.1"/>
    </source>
</evidence>
<sequence>MDMDFQNEWENNTEHFYLRGELMRLAGIIEEKVPFDRVIDGTLPKSLVKINLEVGDFRYPSILVTKPEGFIVSRLAYLHKVCVDELNKSGSLDEVHGEDSVKDTINLIKDFTSKI</sequence>
<dbReference type="AlphaFoldDB" id="A0A955LBZ5"/>
<protein>
    <submittedName>
        <fullName evidence="1">Uncharacterized protein</fullName>
    </submittedName>
</protein>
<feature type="non-terminal residue" evidence="1">
    <location>
        <position position="115"/>
    </location>
</feature>
<reference evidence="1" key="1">
    <citation type="submission" date="2020-04" db="EMBL/GenBank/DDBJ databases">
        <authorList>
            <person name="Zhang T."/>
        </authorList>
    </citation>
    <scope>NUCLEOTIDE SEQUENCE</scope>
    <source>
        <strain evidence="1">HKST-UBA09</strain>
    </source>
</reference>
<name>A0A955LBZ5_9BACT</name>
<organism evidence="1 2">
    <name type="scientific">Candidatus Dojkabacteria bacterium</name>
    <dbReference type="NCBI Taxonomy" id="2099670"/>
    <lineage>
        <taxon>Bacteria</taxon>
        <taxon>Candidatus Dojkabacteria</taxon>
    </lineage>
</organism>
<proteinExistence type="predicted"/>
<evidence type="ECO:0000313" key="2">
    <source>
        <dbReference type="Proteomes" id="UP000714915"/>
    </source>
</evidence>
<reference evidence="1" key="2">
    <citation type="journal article" date="2021" name="Microbiome">
        <title>Successional dynamics and alternative stable states in a saline activated sludge microbial community over 9 years.</title>
        <authorList>
            <person name="Wang Y."/>
            <person name="Ye J."/>
            <person name="Ju F."/>
            <person name="Liu L."/>
            <person name="Boyd J.A."/>
            <person name="Deng Y."/>
            <person name="Parks D.H."/>
            <person name="Jiang X."/>
            <person name="Yin X."/>
            <person name="Woodcroft B.J."/>
            <person name="Tyson G.W."/>
            <person name="Hugenholtz P."/>
            <person name="Polz M.F."/>
            <person name="Zhang T."/>
        </authorList>
    </citation>
    <scope>NUCLEOTIDE SEQUENCE</scope>
    <source>
        <strain evidence="1">HKST-UBA09</strain>
    </source>
</reference>
<accession>A0A955LBZ5</accession>
<comment type="caution">
    <text evidence="1">The sequence shown here is derived from an EMBL/GenBank/DDBJ whole genome shotgun (WGS) entry which is preliminary data.</text>
</comment>
<dbReference type="EMBL" id="JAGQLF010000111">
    <property type="protein sequence ID" value="MCA9387390.1"/>
    <property type="molecule type" value="Genomic_DNA"/>
</dbReference>